<keyword evidence="13" id="KW-1185">Reference proteome</keyword>
<gene>
    <name evidence="12" type="ORF">IMG5_115490</name>
</gene>
<dbReference type="GO" id="GO:0071596">
    <property type="term" value="P:ubiquitin-dependent protein catabolic process via the N-end rule pathway"/>
    <property type="evidence" value="ECO:0007669"/>
    <property type="project" value="UniProtKB-UniRule"/>
</dbReference>
<evidence type="ECO:0000256" key="2">
    <source>
        <dbReference type="ARBA" id="ARBA00004906"/>
    </source>
</evidence>
<dbReference type="Gene3D" id="2.10.110.30">
    <property type="match status" value="1"/>
</dbReference>
<dbReference type="PROSITE" id="PS51157">
    <property type="entry name" value="ZF_UBR"/>
    <property type="match status" value="1"/>
</dbReference>
<dbReference type="Pfam" id="PF02207">
    <property type="entry name" value="zf-UBR"/>
    <property type="match status" value="1"/>
</dbReference>
<evidence type="ECO:0000256" key="4">
    <source>
        <dbReference type="ARBA" id="ARBA00022723"/>
    </source>
</evidence>
<reference evidence="12 13" key="1">
    <citation type="submission" date="2011-07" db="EMBL/GenBank/DDBJ databases">
        <authorList>
            <person name="Coyne R."/>
            <person name="Brami D."/>
            <person name="Johnson J."/>
            <person name="Hostetler J."/>
            <person name="Hannick L."/>
            <person name="Clark T."/>
            <person name="Cassidy-Hanley D."/>
            <person name="Inman J."/>
        </authorList>
    </citation>
    <scope>NUCLEOTIDE SEQUENCE [LARGE SCALE GENOMIC DNA]</scope>
    <source>
        <strain evidence="12 13">G5</strain>
    </source>
</reference>
<evidence type="ECO:0000256" key="6">
    <source>
        <dbReference type="ARBA" id="ARBA00022786"/>
    </source>
</evidence>
<keyword evidence="3 10" id="KW-0808">Transferase</keyword>
<dbReference type="GeneID" id="14907359"/>
<evidence type="ECO:0000259" key="11">
    <source>
        <dbReference type="PROSITE" id="PS51157"/>
    </source>
</evidence>
<dbReference type="FunFam" id="2.10.110.30:FF:000002">
    <property type="entry name" value="Putative e3 ubiquitin-protein ligase ubr3"/>
    <property type="match status" value="1"/>
</dbReference>
<dbReference type="GO" id="GO:0016567">
    <property type="term" value="P:protein ubiquitination"/>
    <property type="evidence" value="ECO:0007669"/>
    <property type="project" value="UniProtKB-UniRule"/>
</dbReference>
<dbReference type="GO" id="GO:0005737">
    <property type="term" value="C:cytoplasm"/>
    <property type="evidence" value="ECO:0007669"/>
    <property type="project" value="TreeGrafter"/>
</dbReference>
<dbReference type="InterPro" id="IPR003126">
    <property type="entry name" value="Znf_UBR"/>
</dbReference>
<dbReference type="eggNOG" id="KOG1140">
    <property type="taxonomic scope" value="Eukaryota"/>
</dbReference>
<dbReference type="EC" id="2.3.2.27" evidence="10"/>
<proteinExistence type="inferred from homology"/>
<evidence type="ECO:0000256" key="10">
    <source>
        <dbReference type="RuleBase" id="RU366018"/>
    </source>
</evidence>
<dbReference type="InterPro" id="IPR039164">
    <property type="entry name" value="UBR1-like"/>
</dbReference>
<comment type="function">
    <text evidence="10">Ubiquitin ligase protein which is a component of the N-end rule pathway. Recognizes and binds to proteins bearing specific N-terminal residues that are destabilizing according to the N-end rule, leading to their ubiquitination and subsequent degradation.</text>
</comment>
<dbReference type="GO" id="GO:0061630">
    <property type="term" value="F:ubiquitin protein ligase activity"/>
    <property type="evidence" value="ECO:0007669"/>
    <property type="project" value="UniProtKB-UniRule"/>
</dbReference>
<keyword evidence="5 10" id="KW-0863">Zinc-finger</keyword>
<evidence type="ECO:0000313" key="12">
    <source>
        <dbReference type="EMBL" id="EGR31216.1"/>
    </source>
</evidence>
<dbReference type="STRING" id="857967.G0QU79"/>
<accession>G0QU79</accession>
<dbReference type="EMBL" id="GL983904">
    <property type="protein sequence ID" value="EGR31216.1"/>
    <property type="molecule type" value="Genomic_DNA"/>
</dbReference>
<dbReference type="PANTHER" id="PTHR21497">
    <property type="entry name" value="UBIQUITIN LIGASE E3 ALPHA-RELATED"/>
    <property type="match status" value="1"/>
</dbReference>
<keyword evidence="6 10" id="KW-0833">Ubl conjugation pathway</keyword>
<dbReference type="GO" id="GO:0000151">
    <property type="term" value="C:ubiquitin ligase complex"/>
    <property type="evidence" value="ECO:0007669"/>
    <property type="project" value="TreeGrafter"/>
</dbReference>
<dbReference type="AlphaFoldDB" id="G0QU79"/>
<evidence type="ECO:0000256" key="8">
    <source>
        <dbReference type="ARBA" id="ARBA00046341"/>
    </source>
</evidence>
<dbReference type="RefSeq" id="XP_004034702.1">
    <property type="nucleotide sequence ID" value="XM_004034654.1"/>
</dbReference>
<comment type="catalytic activity">
    <reaction evidence="1 10">
        <text>S-ubiquitinyl-[E2 ubiquitin-conjugating enzyme]-L-cysteine + [acceptor protein]-L-lysine = [E2 ubiquitin-conjugating enzyme]-L-cysteine + N(6)-ubiquitinyl-[acceptor protein]-L-lysine.</text>
        <dbReference type="EC" id="2.3.2.27"/>
    </reaction>
</comment>
<evidence type="ECO:0000256" key="5">
    <source>
        <dbReference type="ARBA" id="ARBA00022771"/>
    </source>
</evidence>
<dbReference type="InParanoid" id="G0QU79"/>
<dbReference type="GO" id="GO:0008270">
    <property type="term" value="F:zinc ion binding"/>
    <property type="evidence" value="ECO:0007669"/>
    <property type="project" value="UniProtKB-UniRule"/>
</dbReference>
<evidence type="ECO:0000256" key="3">
    <source>
        <dbReference type="ARBA" id="ARBA00022679"/>
    </source>
</evidence>
<comment type="similarity">
    <text evidence="8 10">Belongs to the E3 ubiquitin-protein ligase UBR1-like family.</text>
</comment>
<evidence type="ECO:0000256" key="1">
    <source>
        <dbReference type="ARBA" id="ARBA00000900"/>
    </source>
</evidence>
<keyword evidence="4 10" id="KW-0479">Metal-binding</keyword>
<dbReference type="PANTHER" id="PTHR21497:SF24">
    <property type="entry name" value="E3 UBIQUITIN-PROTEIN LIGASE UBR1"/>
    <property type="match status" value="1"/>
</dbReference>
<organism evidence="12 13">
    <name type="scientific">Ichthyophthirius multifiliis</name>
    <name type="common">White spot disease agent</name>
    <name type="synonym">Ich</name>
    <dbReference type="NCBI Taxonomy" id="5932"/>
    <lineage>
        <taxon>Eukaryota</taxon>
        <taxon>Sar</taxon>
        <taxon>Alveolata</taxon>
        <taxon>Ciliophora</taxon>
        <taxon>Intramacronucleata</taxon>
        <taxon>Oligohymenophorea</taxon>
        <taxon>Hymenostomatida</taxon>
        <taxon>Ophryoglenina</taxon>
        <taxon>Ichthyophthirius</taxon>
    </lineage>
</organism>
<evidence type="ECO:0000313" key="13">
    <source>
        <dbReference type="Proteomes" id="UP000008983"/>
    </source>
</evidence>
<sequence length="94" mass="10681">MDPTCIICQECFEKGNHIGHRTILQKGCSGCCDCGDVEAWKKEGFCQNHQGFLNESQISVEQIDEGVRERIKEGFLEKPNKKKESASVVLWKCF</sequence>
<comment type="pathway">
    <text evidence="2 10">Protein modification; protein ubiquitination.</text>
</comment>
<dbReference type="SMART" id="SM00396">
    <property type="entry name" value="ZnF_UBR1"/>
    <property type="match status" value="1"/>
</dbReference>
<protein>
    <recommendedName>
        <fullName evidence="10">E3 ubiquitin-protein ligase</fullName>
        <ecNumber evidence="10">2.3.2.27</ecNumber>
    </recommendedName>
</protein>
<evidence type="ECO:0000256" key="9">
    <source>
        <dbReference type="PROSITE-ProRule" id="PRU00508"/>
    </source>
</evidence>
<name>G0QU79_ICHMU</name>
<dbReference type="Proteomes" id="UP000008983">
    <property type="component" value="Unassembled WGS sequence"/>
</dbReference>
<dbReference type="UniPathway" id="UPA00143"/>
<evidence type="ECO:0000256" key="7">
    <source>
        <dbReference type="ARBA" id="ARBA00022833"/>
    </source>
</evidence>
<keyword evidence="7 10" id="KW-0862">Zinc</keyword>
<feature type="zinc finger region" description="UBR-type" evidence="9">
    <location>
        <begin position="1"/>
        <end position="51"/>
    </location>
</feature>
<dbReference type="OrthoDB" id="313561at2759"/>
<feature type="domain" description="UBR-type" evidence="11">
    <location>
        <begin position="1"/>
        <end position="51"/>
    </location>
</feature>